<dbReference type="AlphaFoldDB" id="A0AAE0S6S0"/>
<feature type="non-terminal residue" evidence="1">
    <location>
        <position position="173"/>
    </location>
</feature>
<organism evidence="1 2">
    <name type="scientific">Potamilus streckersoni</name>
    <dbReference type="NCBI Taxonomy" id="2493646"/>
    <lineage>
        <taxon>Eukaryota</taxon>
        <taxon>Metazoa</taxon>
        <taxon>Spiralia</taxon>
        <taxon>Lophotrochozoa</taxon>
        <taxon>Mollusca</taxon>
        <taxon>Bivalvia</taxon>
        <taxon>Autobranchia</taxon>
        <taxon>Heteroconchia</taxon>
        <taxon>Palaeoheterodonta</taxon>
        <taxon>Unionida</taxon>
        <taxon>Unionoidea</taxon>
        <taxon>Unionidae</taxon>
        <taxon>Ambleminae</taxon>
        <taxon>Lampsilini</taxon>
        <taxon>Potamilus</taxon>
    </lineage>
</organism>
<reference evidence="1" key="1">
    <citation type="journal article" date="2021" name="Genome Biol. Evol.">
        <title>A High-Quality Reference Genome for a Parasitic Bivalve with Doubly Uniparental Inheritance (Bivalvia: Unionida).</title>
        <authorList>
            <person name="Smith C.H."/>
        </authorList>
    </citation>
    <scope>NUCLEOTIDE SEQUENCE</scope>
    <source>
        <strain evidence="1">CHS0354</strain>
    </source>
</reference>
<comment type="caution">
    <text evidence="1">The sequence shown here is derived from an EMBL/GenBank/DDBJ whole genome shotgun (WGS) entry which is preliminary data.</text>
</comment>
<evidence type="ECO:0000313" key="1">
    <source>
        <dbReference type="EMBL" id="KAK3586224.1"/>
    </source>
</evidence>
<name>A0AAE0S6S0_9BIVA</name>
<evidence type="ECO:0000313" key="2">
    <source>
        <dbReference type="Proteomes" id="UP001195483"/>
    </source>
</evidence>
<dbReference type="Proteomes" id="UP001195483">
    <property type="component" value="Unassembled WGS sequence"/>
</dbReference>
<proteinExistence type="predicted"/>
<reference evidence="1" key="3">
    <citation type="submission" date="2023-05" db="EMBL/GenBank/DDBJ databases">
        <authorList>
            <person name="Smith C.H."/>
        </authorList>
    </citation>
    <scope>NUCLEOTIDE SEQUENCE</scope>
    <source>
        <strain evidence="1">CHS0354</strain>
        <tissue evidence="1">Mantle</tissue>
    </source>
</reference>
<reference evidence="1" key="2">
    <citation type="journal article" date="2021" name="Genome Biol. Evol.">
        <title>Developing a high-quality reference genome for a parasitic bivalve with doubly uniparental inheritance (Bivalvia: Unionida).</title>
        <authorList>
            <person name="Smith C.H."/>
        </authorList>
    </citation>
    <scope>NUCLEOTIDE SEQUENCE</scope>
    <source>
        <strain evidence="1">CHS0354</strain>
        <tissue evidence="1">Mantle</tissue>
    </source>
</reference>
<gene>
    <name evidence="1" type="ORF">CHS0354_026999</name>
</gene>
<sequence>MWLLFKVPLPPEKALTRSVLEVQDARRQIAINLPIIDVCNTDYSHILHYGVIVSQSTKAFGNPYRGNSECYQNTIIKNYKSWRDVHDDDEVPPYRATFDDWKQMTDCNTTNSTRSQDIPEYISFIVGQDGYCEDNHPIYCNGYLKPNTEYRVKTFVCASGGCAESMWSQPMKT</sequence>
<accession>A0AAE0S6S0</accession>
<dbReference type="EMBL" id="JAEAOA010001606">
    <property type="protein sequence ID" value="KAK3586224.1"/>
    <property type="molecule type" value="Genomic_DNA"/>
</dbReference>
<protein>
    <submittedName>
        <fullName evidence="1">Uncharacterized protein</fullName>
    </submittedName>
</protein>
<keyword evidence="2" id="KW-1185">Reference proteome</keyword>